<dbReference type="InterPro" id="IPR050173">
    <property type="entry name" value="ABC_transporter_C-like"/>
</dbReference>
<dbReference type="InterPro" id="IPR017871">
    <property type="entry name" value="ABC_transporter-like_CS"/>
</dbReference>
<evidence type="ECO:0008006" key="15">
    <source>
        <dbReference type="Google" id="ProtNLM"/>
    </source>
</evidence>
<keyword evidence="6" id="KW-0067">ATP-binding</keyword>
<evidence type="ECO:0000256" key="2">
    <source>
        <dbReference type="ARBA" id="ARBA00009726"/>
    </source>
</evidence>
<dbReference type="EMBL" id="JBANRG010000024">
    <property type="protein sequence ID" value="KAK7454455.1"/>
    <property type="molecule type" value="Genomic_DNA"/>
</dbReference>
<keyword evidence="5" id="KW-0547">Nucleotide-binding</keyword>
<feature type="transmembrane region" description="Helical" evidence="10">
    <location>
        <begin position="322"/>
        <end position="340"/>
    </location>
</feature>
<keyword evidence="8 10" id="KW-0472">Membrane</keyword>
<sequence>MSPTDKNSLEFDDEKVVDTLKPGSVEAKKSRFSKFFRSRKAPPPPKASVDDADLIPEATANLFKIITFEWLTPLLSLGYQRPLEDSDLYKLQDERAAARIGELILESFERRQKEANEYNERLARGEVSPGLKAVWWSLKGNRQEREKEWREKTGRKRASLVWAMNDSVKVFFWTGGLFKVIGDTAQITSPLLVKALINFATNSYVNHLEGRPTPPVGQGVGMAVGLLALTIIASLCTHHFFYRGAGTGVLLRGGLIAAIYSRSMRLTSRARSKLPNALIMNHISTDVSRIDFCAGFFHMFWAAPIQMAICLALLLINLGPSALAGYAFFVLATPLQTWVMKKMFSYRQKSMRWTDKRAKLLQELLSGMRVIKFFAWEIPFLNRLADIRRRELRYVRDLLLMRAANNAVAMSLPALASVLSFVTYSLSGHQLNPANIFASLTLFNLLRLPLMMLPMSFSAVSDAYSAVQRLRGVFEAETLEETRIIDESLDVAIEVKAATFTWDAPPTEAPGGKKGKKSKKLLASTPTEDLKSAEPFKIRDISLSIPRGQLVAIVGQVGTGKSSLLQGIIGEMRRTSGSVKFGGSVGYCPQSAWIQNATVRENICFGRPFEEDRYWKAVKDSCLEPDLEMLPNGDMTEVGEKGVSLSGGQKQRLNICRAIYCDTEIQIFDDPLSALDAHVGKAVFQNVLRNAMAGKTRVLVTHALHFLPQVDYIYVVADGRIVERGSYSELMESGREFSMFVREFGSKDGEGEQSKQEEEIKVEDQPEDEKKKKFTTGAGIMQAEERNTGAVDMTVYKEYLGAARGRFILPFLVFAIVMMQGSTVMSSYWLVYWQEEKWPQPQGFYMGIYAALGVTQAISMFLMGSTFALMTYFASQSLHKMAIARVMKAPMSFFETTPLGRIMNRFSKDIDTIDNMLGDSLRMLVATSSNILGAIILVSIILPWFLIAVVVILSVYLYAAHFYRASARELKRLDAILRSSLYSHFSESLSGLTTIRAYGESERFKIDNERRIDIENRAYWLTVTNQRWLGIRLDFLGALLTFVVALLTVGTRFSISPSQTGVVLSYILSIQQAFGWLVRQSAEVENNMNAVERIVHYGKHIEQEAPHEIPDTKPPAPWPSQGRIEFKDVILRYRPELPPVVKGISMHVKAGEKIGIVGRTGAGKSSLMTAIYRLVELDSGVIKIDDVDISKVGLTDLRSGLSIIPQDPLLFSGTLRSNLDPFNLHDDARLWDALKRSYLVENTKRASVLSTSTDESGAHTPVNRFTLDSVVEDEGSNLSIGQRSLVSLARALVKDTKILILDEATASVDYETDRKIQDTIAHEFEDRTILCIAHRLRTIISYDRICVLDAGKIAEFDTPARLFEQNGIFKGMCDRSSITLDDIRLATKIHMDDQDST</sequence>
<dbReference type="Pfam" id="PF00664">
    <property type="entry name" value="ABC_membrane"/>
    <property type="match status" value="2"/>
</dbReference>
<feature type="domain" description="ABC transporter" evidence="11">
    <location>
        <begin position="1124"/>
        <end position="1375"/>
    </location>
</feature>
<dbReference type="PROSITE" id="PS50929">
    <property type="entry name" value="ABC_TM1F"/>
    <property type="match status" value="2"/>
</dbReference>
<name>A0ABR1JBF2_9AGAR</name>
<keyword evidence="14" id="KW-1185">Reference proteome</keyword>
<dbReference type="SUPFAM" id="SSF90123">
    <property type="entry name" value="ABC transporter transmembrane region"/>
    <property type="match status" value="2"/>
</dbReference>
<dbReference type="InterPro" id="IPR036640">
    <property type="entry name" value="ABC1_TM_sf"/>
</dbReference>
<evidence type="ECO:0000256" key="1">
    <source>
        <dbReference type="ARBA" id="ARBA00004141"/>
    </source>
</evidence>
<evidence type="ECO:0000256" key="5">
    <source>
        <dbReference type="ARBA" id="ARBA00022741"/>
    </source>
</evidence>
<evidence type="ECO:0000259" key="11">
    <source>
        <dbReference type="PROSITE" id="PS50893"/>
    </source>
</evidence>
<evidence type="ECO:0000256" key="7">
    <source>
        <dbReference type="ARBA" id="ARBA00022989"/>
    </source>
</evidence>
<evidence type="ECO:0000256" key="4">
    <source>
        <dbReference type="ARBA" id="ARBA00022692"/>
    </source>
</evidence>
<evidence type="ECO:0000313" key="13">
    <source>
        <dbReference type="EMBL" id="KAK7454455.1"/>
    </source>
</evidence>
<feature type="region of interest" description="Disordered" evidence="9">
    <location>
        <begin position="747"/>
        <end position="768"/>
    </location>
</feature>
<dbReference type="CDD" id="cd18597">
    <property type="entry name" value="ABC_6TM_YOR1_D1_like"/>
    <property type="match status" value="1"/>
</dbReference>
<comment type="caution">
    <text evidence="13">The sequence shown here is derived from an EMBL/GenBank/DDBJ whole genome shotgun (WGS) entry which is preliminary data.</text>
</comment>
<feature type="transmembrane region" description="Helical" evidence="10">
    <location>
        <begin position="843"/>
        <end position="873"/>
    </location>
</feature>
<evidence type="ECO:0000256" key="8">
    <source>
        <dbReference type="ARBA" id="ARBA00023136"/>
    </source>
</evidence>
<keyword evidence="3" id="KW-0813">Transport</keyword>
<feature type="transmembrane region" description="Helical" evidence="10">
    <location>
        <begin position="1029"/>
        <end position="1049"/>
    </location>
</feature>
<protein>
    <recommendedName>
        <fullName evidence="15">ABC transporter</fullName>
    </recommendedName>
</protein>
<dbReference type="CDD" id="cd18606">
    <property type="entry name" value="ABC_6TM_YOR1_D2_like"/>
    <property type="match status" value="1"/>
</dbReference>
<evidence type="ECO:0000256" key="6">
    <source>
        <dbReference type="ARBA" id="ARBA00022840"/>
    </source>
</evidence>
<feature type="transmembrane region" description="Helical" evidence="10">
    <location>
        <begin position="216"/>
        <end position="235"/>
    </location>
</feature>
<evidence type="ECO:0000259" key="12">
    <source>
        <dbReference type="PROSITE" id="PS50929"/>
    </source>
</evidence>
<comment type="subcellular location">
    <subcellularLocation>
        <location evidence="1">Membrane</location>
        <topology evidence="1">Multi-pass membrane protein</topology>
    </subcellularLocation>
</comment>
<feature type="domain" description="ABC transmembrane type-1" evidence="12">
    <location>
        <begin position="811"/>
        <end position="1086"/>
    </location>
</feature>
<dbReference type="Pfam" id="PF00005">
    <property type="entry name" value="ABC_tran"/>
    <property type="match status" value="2"/>
</dbReference>
<feature type="transmembrane region" description="Helical" evidence="10">
    <location>
        <begin position="807"/>
        <end position="831"/>
    </location>
</feature>
<keyword evidence="4 10" id="KW-0812">Transmembrane</keyword>
<dbReference type="SUPFAM" id="SSF52540">
    <property type="entry name" value="P-loop containing nucleoside triphosphate hydrolases"/>
    <property type="match status" value="2"/>
</dbReference>
<evidence type="ECO:0000313" key="14">
    <source>
        <dbReference type="Proteomes" id="UP001498398"/>
    </source>
</evidence>
<feature type="region of interest" description="Disordered" evidence="9">
    <location>
        <begin position="504"/>
        <end position="524"/>
    </location>
</feature>
<dbReference type="InterPro" id="IPR027417">
    <property type="entry name" value="P-loop_NTPase"/>
</dbReference>
<gene>
    <name evidence="13" type="ORF">VKT23_011211</name>
</gene>
<evidence type="ECO:0000256" key="10">
    <source>
        <dbReference type="SAM" id="Phobius"/>
    </source>
</evidence>
<dbReference type="CDD" id="cd03250">
    <property type="entry name" value="ABCC_MRP_domain1"/>
    <property type="match status" value="1"/>
</dbReference>
<dbReference type="Proteomes" id="UP001498398">
    <property type="component" value="Unassembled WGS sequence"/>
</dbReference>
<dbReference type="Gene3D" id="3.40.50.300">
    <property type="entry name" value="P-loop containing nucleotide triphosphate hydrolases"/>
    <property type="match status" value="2"/>
</dbReference>
<dbReference type="PANTHER" id="PTHR24223:SF456">
    <property type="entry name" value="MULTIDRUG RESISTANCE-ASSOCIATED PROTEIN LETHAL(2)03659"/>
    <property type="match status" value="1"/>
</dbReference>
<feature type="domain" description="ABC transporter" evidence="11">
    <location>
        <begin position="516"/>
        <end position="743"/>
    </location>
</feature>
<dbReference type="SMART" id="SM00382">
    <property type="entry name" value="AAA"/>
    <property type="match status" value="2"/>
</dbReference>
<reference evidence="13 14" key="1">
    <citation type="submission" date="2024-01" db="EMBL/GenBank/DDBJ databases">
        <title>A draft genome for the cacao thread blight pathogen Marasmiellus scandens.</title>
        <authorList>
            <person name="Baruah I.K."/>
            <person name="Leung J."/>
            <person name="Bukari Y."/>
            <person name="Amoako-Attah I."/>
            <person name="Meinhardt L.W."/>
            <person name="Bailey B.A."/>
            <person name="Cohen S.P."/>
        </authorList>
    </citation>
    <scope>NUCLEOTIDE SEQUENCE [LARGE SCALE GENOMIC DNA]</scope>
    <source>
        <strain evidence="13 14">GH-19</strain>
    </source>
</reference>
<dbReference type="Gene3D" id="1.20.1560.10">
    <property type="entry name" value="ABC transporter type 1, transmembrane domain"/>
    <property type="match status" value="2"/>
</dbReference>
<dbReference type="InterPro" id="IPR003593">
    <property type="entry name" value="AAA+_ATPase"/>
</dbReference>
<dbReference type="PROSITE" id="PS00211">
    <property type="entry name" value="ABC_TRANSPORTER_1"/>
    <property type="match status" value="1"/>
</dbReference>
<feature type="domain" description="ABC transmembrane type-1" evidence="12">
    <location>
        <begin position="173"/>
        <end position="462"/>
    </location>
</feature>
<keyword evidence="7 10" id="KW-1133">Transmembrane helix</keyword>
<dbReference type="InterPro" id="IPR011527">
    <property type="entry name" value="ABC1_TM_dom"/>
</dbReference>
<feature type="transmembrane region" description="Helical" evidence="10">
    <location>
        <begin position="292"/>
        <end position="316"/>
    </location>
</feature>
<evidence type="ECO:0000256" key="9">
    <source>
        <dbReference type="SAM" id="MobiDB-lite"/>
    </source>
</evidence>
<dbReference type="PROSITE" id="PS50893">
    <property type="entry name" value="ABC_TRANSPORTER_2"/>
    <property type="match status" value="2"/>
</dbReference>
<dbReference type="PANTHER" id="PTHR24223">
    <property type="entry name" value="ATP-BINDING CASSETTE SUB-FAMILY C"/>
    <property type="match status" value="1"/>
</dbReference>
<feature type="transmembrane region" description="Helical" evidence="10">
    <location>
        <begin position="399"/>
        <end position="424"/>
    </location>
</feature>
<feature type="transmembrane region" description="Helical" evidence="10">
    <location>
        <begin position="931"/>
        <end position="959"/>
    </location>
</feature>
<evidence type="ECO:0000256" key="3">
    <source>
        <dbReference type="ARBA" id="ARBA00022448"/>
    </source>
</evidence>
<dbReference type="InterPro" id="IPR003439">
    <property type="entry name" value="ABC_transporter-like_ATP-bd"/>
</dbReference>
<accession>A0ABR1JBF2</accession>
<dbReference type="CDD" id="cd03244">
    <property type="entry name" value="ABCC_MRP_domain2"/>
    <property type="match status" value="1"/>
</dbReference>
<comment type="similarity">
    <text evidence="2">Belongs to the ABC transporter superfamily. ABCC family. Conjugate transporter (TC 3.A.1.208) subfamily.</text>
</comment>
<proteinExistence type="inferred from homology"/>
<organism evidence="13 14">
    <name type="scientific">Marasmiellus scandens</name>
    <dbReference type="NCBI Taxonomy" id="2682957"/>
    <lineage>
        <taxon>Eukaryota</taxon>
        <taxon>Fungi</taxon>
        <taxon>Dikarya</taxon>
        <taxon>Basidiomycota</taxon>
        <taxon>Agaricomycotina</taxon>
        <taxon>Agaricomycetes</taxon>
        <taxon>Agaricomycetidae</taxon>
        <taxon>Agaricales</taxon>
        <taxon>Marasmiineae</taxon>
        <taxon>Omphalotaceae</taxon>
        <taxon>Marasmiellus</taxon>
    </lineage>
</organism>